<keyword evidence="1" id="KW-0472">Membrane</keyword>
<feature type="domain" description="SHOCT" evidence="2">
    <location>
        <begin position="221"/>
        <end position="243"/>
    </location>
</feature>
<dbReference type="Proteomes" id="UP000199690">
    <property type="component" value="Unassembled WGS sequence"/>
</dbReference>
<name>A0A1H5ZN66_9PSEU</name>
<protein>
    <submittedName>
        <fullName evidence="3">Short C-terminal domain-containing protein</fullName>
    </submittedName>
</protein>
<feature type="transmembrane region" description="Helical" evidence="1">
    <location>
        <begin position="54"/>
        <end position="72"/>
    </location>
</feature>
<organism evidence="3 6">
    <name type="scientific">Saccharopolyspora kobensis</name>
    <dbReference type="NCBI Taxonomy" id="146035"/>
    <lineage>
        <taxon>Bacteria</taxon>
        <taxon>Bacillati</taxon>
        <taxon>Actinomycetota</taxon>
        <taxon>Actinomycetes</taxon>
        <taxon>Pseudonocardiales</taxon>
        <taxon>Pseudonocardiaceae</taxon>
        <taxon>Saccharopolyspora</taxon>
    </lineage>
</organism>
<dbReference type="AlphaFoldDB" id="A0A1H5ZN66"/>
<gene>
    <name evidence="3" type="ORF">SAMN02982929_01864</name>
    <name evidence="4" type="ORF">SAMN05216506_12221</name>
</gene>
<accession>A0A1H5ZN66</accession>
<reference evidence="5 6" key="2">
    <citation type="submission" date="2016-10" db="EMBL/GenBank/DDBJ databases">
        <authorList>
            <person name="Varghese N."/>
            <person name="Submissions S."/>
        </authorList>
    </citation>
    <scope>NUCLEOTIDE SEQUENCE [LARGE SCALE GENOMIC DNA]</scope>
    <source>
        <strain evidence="6">ATCC 20501</strain>
        <strain evidence="4 5">CGMCC 4.3529</strain>
    </source>
</reference>
<evidence type="ECO:0000256" key="1">
    <source>
        <dbReference type="SAM" id="Phobius"/>
    </source>
</evidence>
<evidence type="ECO:0000313" key="4">
    <source>
        <dbReference type="EMBL" id="SFF20782.1"/>
    </source>
</evidence>
<sequence length="244" mass="26486">MPEHLSSTEDFFALAERVDNNARVRVVTGDSDASRLEPDPEAVVGAISSPGQQFLGGVVLCAVSVLAVYVITFNAWDEDGFFPWYWNVVWTLFPWFFLTPVWLGYAKSLRRQACARRFAAGFEEFRARAVRVAGTVENVHVMTSESGRVIRLAAEIGCGAQGPLVVLTTQISLLQTEVPKVGAPAHVWIGPDQQTKVVQIASGVAEPPEPGADVVDSSAMLAELHSSGALSDEEYQKAKQRLLG</sequence>
<accession>A0A1I2GTI4</accession>
<dbReference type="InterPro" id="IPR018649">
    <property type="entry name" value="SHOCT"/>
</dbReference>
<feature type="transmembrane region" description="Helical" evidence="1">
    <location>
        <begin position="84"/>
        <end position="106"/>
    </location>
</feature>
<dbReference type="Pfam" id="PF09851">
    <property type="entry name" value="SHOCT"/>
    <property type="match status" value="1"/>
</dbReference>
<keyword evidence="5" id="KW-1185">Reference proteome</keyword>
<evidence type="ECO:0000259" key="2">
    <source>
        <dbReference type="Pfam" id="PF09851"/>
    </source>
</evidence>
<evidence type="ECO:0000313" key="5">
    <source>
        <dbReference type="Proteomes" id="UP000199690"/>
    </source>
</evidence>
<dbReference type="RefSeq" id="WP_093358543.1">
    <property type="nucleotide sequence ID" value="NZ_FNVB01000003.1"/>
</dbReference>
<dbReference type="EMBL" id="FNVB01000003">
    <property type="protein sequence ID" value="SEG36836.1"/>
    <property type="molecule type" value="Genomic_DNA"/>
</dbReference>
<dbReference type="Proteomes" id="UP000236729">
    <property type="component" value="Unassembled WGS sequence"/>
</dbReference>
<evidence type="ECO:0000313" key="6">
    <source>
        <dbReference type="Proteomes" id="UP000236729"/>
    </source>
</evidence>
<reference evidence="3" key="1">
    <citation type="submission" date="2016-10" db="EMBL/GenBank/DDBJ databases">
        <authorList>
            <person name="de Groot N.N."/>
        </authorList>
    </citation>
    <scope>NUCLEOTIDE SEQUENCE [LARGE SCALE GENOMIC DNA]</scope>
    <source>
        <strain evidence="3">ATCC 20501</strain>
    </source>
</reference>
<proteinExistence type="predicted"/>
<keyword evidence="1" id="KW-0812">Transmembrane</keyword>
<dbReference type="SMR" id="A0A1H5ZN66"/>
<dbReference type="EMBL" id="FOME01000022">
    <property type="protein sequence ID" value="SFF20782.1"/>
    <property type="molecule type" value="Genomic_DNA"/>
</dbReference>
<keyword evidence="1" id="KW-1133">Transmembrane helix</keyword>
<evidence type="ECO:0000313" key="3">
    <source>
        <dbReference type="EMBL" id="SEG36836.1"/>
    </source>
</evidence>